<dbReference type="VEuPathDB" id="AmoebaDB:EHI7A_073970"/>
<dbReference type="GO" id="GO:0005811">
    <property type="term" value="C:lipid droplet"/>
    <property type="evidence" value="ECO:0007669"/>
    <property type="project" value="UniProtKB-SubCell"/>
</dbReference>
<comment type="similarity">
    <text evidence="2">Belongs to the AB hydrolase superfamily. LDAH family.</text>
</comment>
<gene>
    <name evidence="5" type="ORF">CL6EHI_197270</name>
</gene>
<keyword evidence="3" id="KW-0551">Lipid droplet</keyword>
<evidence type="ECO:0000256" key="1">
    <source>
        <dbReference type="ARBA" id="ARBA00004502"/>
    </source>
</evidence>
<dbReference type="GO" id="GO:0019915">
    <property type="term" value="P:lipid storage"/>
    <property type="evidence" value="ECO:0007669"/>
    <property type="project" value="InterPro"/>
</dbReference>
<evidence type="ECO:0000256" key="4">
    <source>
        <dbReference type="ARBA" id="ARBA00022801"/>
    </source>
</evidence>
<dbReference type="Gene3D" id="3.40.50.1820">
    <property type="entry name" value="alpha/beta hydrolase"/>
    <property type="match status" value="1"/>
</dbReference>
<organism evidence="5 6">
    <name type="scientific">Entamoeba histolytica</name>
    <dbReference type="NCBI Taxonomy" id="5759"/>
    <lineage>
        <taxon>Eukaryota</taxon>
        <taxon>Amoebozoa</taxon>
        <taxon>Evosea</taxon>
        <taxon>Archamoebae</taxon>
        <taxon>Mastigamoebida</taxon>
        <taxon>Entamoebidae</taxon>
        <taxon>Entamoeba</taxon>
    </lineage>
</organism>
<dbReference type="InterPro" id="IPR019363">
    <property type="entry name" value="LDAH"/>
</dbReference>
<dbReference type="Pfam" id="PF10230">
    <property type="entry name" value="LIDHydrolase"/>
    <property type="match status" value="1"/>
</dbReference>
<dbReference type="EMBL" id="BDEQ01000001">
    <property type="protein sequence ID" value="GAT92633.1"/>
    <property type="molecule type" value="Genomic_DNA"/>
</dbReference>
<evidence type="ECO:0000313" key="5">
    <source>
        <dbReference type="EMBL" id="GAT92633.1"/>
    </source>
</evidence>
<reference evidence="5 6" key="1">
    <citation type="submission" date="2016-05" db="EMBL/GenBank/DDBJ databases">
        <title>First whole genome sequencing of Entamoeba histolytica HM1:IMSS-clone-6.</title>
        <authorList>
            <person name="Mukherjee Avik.K."/>
            <person name="Izumyama S."/>
            <person name="Nakada-Tsukui K."/>
            <person name="Nozaki T."/>
        </authorList>
    </citation>
    <scope>NUCLEOTIDE SEQUENCE [LARGE SCALE GENOMIC DNA]</scope>
    <source>
        <strain evidence="5 6">HM1:IMSS clone 6</strain>
    </source>
</reference>
<evidence type="ECO:0008006" key="7">
    <source>
        <dbReference type="Google" id="ProtNLM"/>
    </source>
</evidence>
<keyword evidence="4" id="KW-0378">Hydrolase</keyword>
<comment type="subcellular location">
    <subcellularLocation>
        <location evidence="1">Lipid droplet</location>
    </subcellularLocation>
</comment>
<dbReference type="AlphaFoldDB" id="A0A5K1VE07"/>
<dbReference type="VEuPathDB" id="AmoebaDB:EHI8A_075860"/>
<dbReference type="PANTHER" id="PTHR13390">
    <property type="entry name" value="LIPASE"/>
    <property type="match status" value="1"/>
</dbReference>
<name>A0A5K1VE07_ENTHI</name>
<dbReference type="GO" id="GO:0016298">
    <property type="term" value="F:lipase activity"/>
    <property type="evidence" value="ECO:0007669"/>
    <property type="project" value="InterPro"/>
</dbReference>
<evidence type="ECO:0000313" key="6">
    <source>
        <dbReference type="Proteomes" id="UP000078387"/>
    </source>
</evidence>
<dbReference type="PANTHER" id="PTHR13390:SF0">
    <property type="entry name" value="LIPID DROPLET-ASSOCIATED HYDROLASE"/>
    <property type="match status" value="1"/>
</dbReference>
<sequence>MNIQFTYNIICNQHCLFSSEKIDSPLAFIVIPGNPSIIEFYKEFSCALIELFNYPTIIVSLCKNGEHSLGVHQAIHLKIQFFNEIFQKYPNTKFIILGHSIGNYITLQALRQIDQSRIVGYYGLFPALINLKQSFCTLYKIITYSPFIITCLAFSTHLLQLLPLSLITFFFSLVTDVPKQYIPILKDHLDPQMTGQMLSLCKDEGVQIKEYPDDFIQFLNTFHSKLHLIYGKNDVYGNENVARDMMQRCPQAQIIITDILHAFVLGYVQNVIEVISPMLKETIQLFEHQMIEE</sequence>
<dbReference type="VEuPathDB" id="AmoebaDB:EHI_197270"/>
<dbReference type="OMA" id="CPEAQIT"/>
<protein>
    <recommendedName>
        <fullName evidence="7">Lipid droplet-associated hydrolase</fullName>
    </recommendedName>
</protein>
<accession>A0A5K1VE07</accession>
<comment type="caution">
    <text evidence="5">The sequence shown here is derived from an EMBL/GenBank/DDBJ whole genome shotgun (WGS) entry which is preliminary data.</text>
</comment>
<evidence type="ECO:0000256" key="3">
    <source>
        <dbReference type="ARBA" id="ARBA00022677"/>
    </source>
</evidence>
<evidence type="ECO:0000256" key="2">
    <source>
        <dbReference type="ARBA" id="ARBA00008300"/>
    </source>
</evidence>
<dbReference type="InterPro" id="IPR029058">
    <property type="entry name" value="AB_hydrolase_fold"/>
</dbReference>
<dbReference type="Proteomes" id="UP000078387">
    <property type="component" value="Unassembled WGS sequence"/>
</dbReference>
<dbReference type="SUPFAM" id="SSF53474">
    <property type="entry name" value="alpha/beta-Hydrolases"/>
    <property type="match status" value="1"/>
</dbReference>
<dbReference type="VEuPathDB" id="AmoebaDB:KM1_025260"/>
<dbReference type="VEuPathDB" id="AmoebaDB:EHI5A_112180"/>
<proteinExistence type="inferred from homology"/>